<dbReference type="Proteomes" id="UP001589568">
    <property type="component" value="Unassembled WGS sequence"/>
</dbReference>
<gene>
    <name evidence="2" type="ORF">ACFFR3_17320</name>
</gene>
<name>A0ABV5NMT7_9ACTN</name>
<accession>A0ABV5NMT7</accession>
<evidence type="ECO:0000256" key="1">
    <source>
        <dbReference type="SAM" id="SignalP"/>
    </source>
</evidence>
<comment type="caution">
    <text evidence="2">The sequence shown here is derived from an EMBL/GenBank/DDBJ whole genome shotgun (WGS) entry which is preliminary data.</text>
</comment>
<sequence length="168" mass="18284">MKIIRVLAVVSLLAGAACGISPTDVQDRGNAPTVKIPPPSKTIYLIRDGKLTLEPADVEDDTVDSLLGALFGASRQPLLDGRDTALRGFTYLRTKNSVNPPQRDEIQLPRTSTLTVYIRGEGTLTRIGIAQIVCTAQQDAAFEQVKIIRDNPNRPPKVEGRYTCGELK</sequence>
<keyword evidence="3" id="KW-1185">Reference proteome</keyword>
<keyword evidence="1" id="KW-0732">Signal</keyword>
<proteinExistence type="predicted"/>
<feature type="signal peptide" evidence="1">
    <location>
        <begin position="1"/>
        <end position="16"/>
    </location>
</feature>
<evidence type="ECO:0000313" key="2">
    <source>
        <dbReference type="EMBL" id="MFB9471286.1"/>
    </source>
</evidence>
<organism evidence="2 3">
    <name type="scientific">Nonomuraea salmonea</name>
    <dbReference type="NCBI Taxonomy" id="46181"/>
    <lineage>
        <taxon>Bacteria</taxon>
        <taxon>Bacillati</taxon>
        <taxon>Actinomycetota</taxon>
        <taxon>Actinomycetes</taxon>
        <taxon>Streptosporangiales</taxon>
        <taxon>Streptosporangiaceae</taxon>
        <taxon>Nonomuraea</taxon>
    </lineage>
</organism>
<dbReference type="RefSeq" id="WP_364371556.1">
    <property type="nucleotide sequence ID" value="NZ_JBHMCF010000012.1"/>
</dbReference>
<reference evidence="2 3" key="1">
    <citation type="submission" date="2024-09" db="EMBL/GenBank/DDBJ databases">
        <authorList>
            <person name="Sun Q."/>
            <person name="Mori K."/>
        </authorList>
    </citation>
    <scope>NUCLEOTIDE SEQUENCE [LARGE SCALE GENOMIC DNA]</scope>
    <source>
        <strain evidence="2 3">JCM 3324</strain>
    </source>
</reference>
<feature type="chain" id="PRO_5045847953" description="GerMN domain-containing protein" evidence="1">
    <location>
        <begin position="17"/>
        <end position="168"/>
    </location>
</feature>
<dbReference type="PROSITE" id="PS51257">
    <property type="entry name" value="PROKAR_LIPOPROTEIN"/>
    <property type="match status" value="1"/>
</dbReference>
<protein>
    <recommendedName>
        <fullName evidence="4">GerMN domain-containing protein</fullName>
    </recommendedName>
</protein>
<evidence type="ECO:0000313" key="3">
    <source>
        <dbReference type="Proteomes" id="UP001589568"/>
    </source>
</evidence>
<evidence type="ECO:0008006" key="4">
    <source>
        <dbReference type="Google" id="ProtNLM"/>
    </source>
</evidence>
<dbReference type="EMBL" id="JBHMCF010000012">
    <property type="protein sequence ID" value="MFB9471286.1"/>
    <property type="molecule type" value="Genomic_DNA"/>
</dbReference>